<gene>
    <name evidence="1" type="ORF">M409DRAFT_25688</name>
</gene>
<dbReference type="OrthoDB" id="5314997at2759"/>
<dbReference type="AlphaFoldDB" id="A0A6A6CA41"/>
<reference evidence="1" key="1">
    <citation type="journal article" date="2020" name="Stud. Mycol.">
        <title>101 Dothideomycetes genomes: a test case for predicting lifestyles and emergence of pathogens.</title>
        <authorList>
            <person name="Haridas S."/>
            <person name="Albert R."/>
            <person name="Binder M."/>
            <person name="Bloem J."/>
            <person name="Labutti K."/>
            <person name="Salamov A."/>
            <person name="Andreopoulos B."/>
            <person name="Baker S."/>
            <person name="Barry K."/>
            <person name="Bills G."/>
            <person name="Bluhm B."/>
            <person name="Cannon C."/>
            <person name="Castanera R."/>
            <person name="Culley D."/>
            <person name="Daum C."/>
            <person name="Ezra D."/>
            <person name="Gonzalez J."/>
            <person name="Henrissat B."/>
            <person name="Kuo A."/>
            <person name="Liang C."/>
            <person name="Lipzen A."/>
            <person name="Lutzoni F."/>
            <person name="Magnuson J."/>
            <person name="Mondo S."/>
            <person name="Nolan M."/>
            <person name="Ohm R."/>
            <person name="Pangilinan J."/>
            <person name="Park H.-J."/>
            <person name="Ramirez L."/>
            <person name="Alfaro M."/>
            <person name="Sun H."/>
            <person name="Tritt A."/>
            <person name="Yoshinaga Y."/>
            <person name="Zwiers L.-H."/>
            <person name="Turgeon B."/>
            <person name="Goodwin S."/>
            <person name="Spatafora J."/>
            <person name="Crous P."/>
            <person name="Grigoriev I."/>
        </authorList>
    </citation>
    <scope>NUCLEOTIDE SEQUENCE</scope>
    <source>
        <strain evidence="1">ATCC 36951</strain>
    </source>
</reference>
<proteinExistence type="predicted"/>
<organism evidence="1 2">
    <name type="scientific">Zasmidium cellare ATCC 36951</name>
    <dbReference type="NCBI Taxonomy" id="1080233"/>
    <lineage>
        <taxon>Eukaryota</taxon>
        <taxon>Fungi</taxon>
        <taxon>Dikarya</taxon>
        <taxon>Ascomycota</taxon>
        <taxon>Pezizomycotina</taxon>
        <taxon>Dothideomycetes</taxon>
        <taxon>Dothideomycetidae</taxon>
        <taxon>Mycosphaerellales</taxon>
        <taxon>Mycosphaerellaceae</taxon>
        <taxon>Zasmidium</taxon>
    </lineage>
</organism>
<name>A0A6A6CA41_ZASCE</name>
<evidence type="ECO:0000313" key="1">
    <source>
        <dbReference type="EMBL" id="KAF2163911.1"/>
    </source>
</evidence>
<sequence>MVTPPDNDDGHDAGSQHAKGNKHFHFFRLPRELRDKVYAEAATDIWIEIHGLLRDHVDQIPCALIEHPSCVQFALVSRQFKQEYEEERARRSGVATLTVALGCADRLPDCLTPALRMALSQVKTVVLTHGYTTWKDFEFRPCGYGTALSRLEGLIPLLPSLKHLEFVFYESIRQFEMPARGGFYQPDEHRPGNIRRLLALNLRRPLASTIQISTSMVLYGQLFVAKKKSVSKGSLVGLDRLKINRVVYRAPASLRPSPTDLTVLEFDEVESSTVEDVEEYSQQRRALAKVPGHRARIWNAGYRMLFEP</sequence>
<dbReference type="GeneID" id="54561066"/>
<dbReference type="RefSeq" id="XP_033664800.1">
    <property type="nucleotide sequence ID" value="XM_033807794.1"/>
</dbReference>
<protein>
    <recommendedName>
        <fullName evidence="3">F-box domain-containing protein</fullName>
    </recommendedName>
</protein>
<dbReference type="EMBL" id="ML993606">
    <property type="protein sequence ID" value="KAF2163911.1"/>
    <property type="molecule type" value="Genomic_DNA"/>
</dbReference>
<accession>A0A6A6CA41</accession>
<keyword evidence="2" id="KW-1185">Reference proteome</keyword>
<evidence type="ECO:0008006" key="3">
    <source>
        <dbReference type="Google" id="ProtNLM"/>
    </source>
</evidence>
<dbReference type="Proteomes" id="UP000799537">
    <property type="component" value="Unassembled WGS sequence"/>
</dbReference>
<evidence type="ECO:0000313" key="2">
    <source>
        <dbReference type="Proteomes" id="UP000799537"/>
    </source>
</evidence>